<keyword evidence="3" id="KW-1185">Reference proteome</keyword>
<protein>
    <submittedName>
        <fullName evidence="2">Uncharacterized protein</fullName>
    </submittedName>
</protein>
<evidence type="ECO:0000313" key="3">
    <source>
        <dbReference type="Proteomes" id="UP001218188"/>
    </source>
</evidence>
<reference evidence="2" key="1">
    <citation type="submission" date="2023-03" db="EMBL/GenBank/DDBJ databases">
        <title>Massive genome expansion in bonnet fungi (Mycena s.s.) driven by repeated elements and novel gene families across ecological guilds.</title>
        <authorList>
            <consortium name="Lawrence Berkeley National Laboratory"/>
            <person name="Harder C.B."/>
            <person name="Miyauchi S."/>
            <person name="Viragh M."/>
            <person name="Kuo A."/>
            <person name="Thoen E."/>
            <person name="Andreopoulos B."/>
            <person name="Lu D."/>
            <person name="Skrede I."/>
            <person name="Drula E."/>
            <person name="Henrissat B."/>
            <person name="Morin E."/>
            <person name="Kohler A."/>
            <person name="Barry K."/>
            <person name="LaButti K."/>
            <person name="Morin E."/>
            <person name="Salamov A."/>
            <person name="Lipzen A."/>
            <person name="Mereny Z."/>
            <person name="Hegedus B."/>
            <person name="Baldrian P."/>
            <person name="Stursova M."/>
            <person name="Weitz H."/>
            <person name="Taylor A."/>
            <person name="Grigoriev I.V."/>
            <person name="Nagy L.G."/>
            <person name="Martin F."/>
            <person name="Kauserud H."/>
        </authorList>
    </citation>
    <scope>NUCLEOTIDE SEQUENCE</scope>
    <source>
        <strain evidence="2">CBHHK200</strain>
    </source>
</reference>
<sequence length="404" mass="45182">MASFESALYYSNPGEERLRLWRMEQEPQITLKFKEMQRDINARFGRKIRESLSQAPHDHQTVLQLWQEAEEEETQAGTLLHEGVEAQAAIVKADYLHAALSHPGEADPEAEIRQRIMDSSAPGNTYCSPVLMNTLFWAGMNELPNTHRKRLELDFPERVDALLDFHCIAFHADIDVMKELYDDGVPSEKRKEVLAAHQVKMQLQMVDLAEKMHISWVEEKDRQRQRSAQSPAASSTWVGTGDWIASPPAPSDGVRRRAHINDPPTILGAAEQKKSSTASSQPLHGILKKMSTATSGLGDMASTFEDDTGLAGSFAGPYLLDEATANRELGEYQMSDVVEEPPIHRRWASTSSQQPMFGSYEIYHPKEAVAGGIPRSVSNVGRLTQSFEERIGRGKGKGRKFNVD</sequence>
<evidence type="ECO:0000256" key="1">
    <source>
        <dbReference type="SAM" id="MobiDB-lite"/>
    </source>
</evidence>
<organism evidence="2 3">
    <name type="scientific">Mycena alexandri</name>
    <dbReference type="NCBI Taxonomy" id="1745969"/>
    <lineage>
        <taxon>Eukaryota</taxon>
        <taxon>Fungi</taxon>
        <taxon>Dikarya</taxon>
        <taxon>Basidiomycota</taxon>
        <taxon>Agaricomycotina</taxon>
        <taxon>Agaricomycetes</taxon>
        <taxon>Agaricomycetidae</taxon>
        <taxon>Agaricales</taxon>
        <taxon>Marasmiineae</taxon>
        <taxon>Mycenaceae</taxon>
        <taxon>Mycena</taxon>
    </lineage>
</organism>
<accession>A0AAD6SI95</accession>
<dbReference type="Proteomes" id="UP001218188">
    <property type="component" value="Unassembled WGS sequence"/>
</dbReference>
<feature type="region of interest" description="Disordered" evidence="1">
    <location>
        <begin position="220"/>
        <end position="257"/>
    </location>
</feature>
<comment type="caution">
    <text evidence="2">The sequence shown here is derived from an EMBL/GenBank/DDBJ whole genome shotgun (WGS) entry which is preliminary data.</text>
</comment>
<name>A0AAD6SI95_9AGAR</name>
<evidence type="ECO:0000313" key="2">
    <source>
        <dbReference type="EMBL" id="KAJ7028004.1"/>
    </source>
</evidence>
<gene>
    <name evidence="2" type="ORF">C8F04DRAFT_1120728</name>
</gene>
<proteinExistence type="predicted"/>
<dbReference type="EMBL" id="JARJCM010000117">
    <property type="protein sequence ID" value="KAJ7028004.1"/>
    <property type="molecule type" value="Genomic_DNA"/>
</dbReference>
<feature type="compositionally biased region" description="Low complexity" evidence="1">
    <location>
        <begin position="226"/>
        <end position="235"/>
    </location>
</feature>
<dbReference type="AlphaFoldDB" id="A0AAD6SI95"/>